<evidence type="ECO:0000313" key="3">
    <source>
        <dbReference type="Proteomes" id="UP000250079"/>
    </source>
</evidence>
<keyword evidence="1" id="KW-0812">Transmembrane</keyword>
<dbReference type="KEGG" id="gai:IMCC3135_27015"/>
<name>A0A2Z2P076_9GAMM</name>
<keyword evidence="3" id="KW-1185">Reference proteome</keyword>
<proteinExistence type="predicted"/>
<gene>
    <name evidence="2" type="ORF">IMCC3135_27015</name>
</gene>
<dbReference type="AlphaFoldDB" id="A0A2Z2P076"/>
<dbReference type="RefSeq" id="WP_088920374.1">
    <property type="nucleotide sequence ID" value="NZ_CP018632.1"/>
</dbReference>
<keyword evidence="1" id="KW-0472">Membrane</keyword>
<reference evidence="2 3" key="1">
    <citation type="submission" date="2016-12" db="EMBL/GenBank/DDBJ databases">
        <authorList>
            <person name="Song W.-J."/>
            <person name="Kurnit D.M."/>
        </authorList>
    </citation>
    <scope>NUCLEOTIDE SEQUENCE [LARGE SCALE GENOMIC DNA]</scope>
    <source>
        <strain evidence="2 3">IMCC3135</strain>
    </source>
</reference>
<feature type="transmembrane region" description="Helical" evidence="1">
    <location>
        <begin position="32"/>
        <end position="50"/>
    </location>
</feature>
<evidence type="ECO:0000256" key="1">
    <source>
        <dbReference type="SAM" id="Phobius"/>
    </source>
</evidence>
<organism evidence="2 3">
    <name type="scientific">Granulosicoccus antarcticus IMCC3135</name>
    <dbReference type="NCBI Taxonomy" id="1192854"/>
    <lineage>
        <taxon>Bacteria</taxon>
        <taxon>Pseudomonadati</taxon>
        <taxon>Pseudomonadota</taxon>
        <taxon>Gammaproteobacteria</taxon>
        <taxon>Chromatiales</taxon>
        <taxon>Granulosicoccaceae</taxon>
        <taxon>Granulosicoccus</taxon>
    </lineage>
</organism>
<dbReference type="Proteomes" id="UP000250079">
    <property type="component" value="Chromosome"/>
</dbReference>
<dbReference type="EMBL" id="CP018632">
    <property type="protein sequence ID" value="ASJ75458.1"/>
    <property type="molecule type" value="Genomic_DNA"/>
</dbReference>
<accession>A0A2Z2P076</accession>
<feature type="transmembrane region" description="Helical" evidence="1">
    <location>
        <begin position="7"/>
        <end position="26"/>
    </location>
</feature>
<evidence type="ECO:0000313" key="2">
    <source>
        <dbReference type="EMBL" id="ASJ75458.1"/>
    </source>
</evidence>
<protein>
    <submittedName>
        <fullName evidence="2">Uncharacterized protein</fullName>
    </submittedName>
</protein>
<sequence>MSKNSQAIRFTMAAGMYLLLMWGYIVLPTAQWFAAFLALIMCSMLVFWVSESFADVSIVSESQRLTRLQAPRQGRFGVTMLDWESQAAVPESAALVSPSGLDASYVRLESLKSELKLQYAQFGRDQSLINSKGLGSWHGHRSPRGH</sequence>
<keyword evidence="1" id="KW-1133">Transmembrane helix</keyword>